<keyword evidence="1" id="KW-1133">Transmembrane helix</keyword>
<accession>A0A1R1E547</accession>
<comment type="caution">
    <text evidence="2">The sequence shown here is derived from an EMBL/GenBank/DDBJ whole genome shotgun (WGS) entry which is preliminary data.</text>
</comment>
<evidence type="ECO:0000313" key="3">
    <source>
        <dbReference type="Proteomes" id="UP000187172"/>
    </source>
</evidence>
<sequence>MLGLLLLLGVAALIVGGVLSMIIMRKQQNKVYNKDASENVLNHPMRSNPIIILYWLTPFVMVVGAFLLGIYYNMVRGE</sequence>
<dbReference type="RefSeq" id="WP_076176434.1">
    <property type="nucleotide sequence ID" value="NZ_MRTP01000019.1"/>
</dbReference>
<dbReference type="Proteomes" id="UP000187172">
    <property type="component" value="Unassembled WGS sequence"/>
</dbReference>
<evidence type="ECO:0000256" key="1">
    <source>
        <dbReference type="SAM" id="Phobius"/>
    </source>
</evidence>
<keyword evidence="1" id="KW-0472">Membrane</keyword>
<name>A0A1R1E547_9BACL</name>
<organism evidence="2 3">
    <name type="scientific">Paenibacillus rhizosphaerae</name>
    <dbReference type="NCBI Taxonomy" id="297318"/>
    <lineage>
        <taxon>Bacteria</taxon>
        <taxon>Bacillati</taxon>
        <taxon>Bacillota</taxon>
        <taxon>Bacilli</taxon>
        <taxon>Bacillales</taxon>
        <taxon>Paenibacillaceae</taxon>
        <taxon>Paenibacillus</taxon>
    </lineage>
</organism>
<dbReference type="AlphaFoldDB" id="A0A1R1E547"/>
<feature type="transmembrane region" description="Helical" evidence="1">
    <location>
        <begin position="51"/>
        <end position="72"/>
    </location>
</feature>
<gene>
    <name evidence="2" type="ORF">BK138_32370</name>
</gene>
<evidence type="ECO:0000313" key="2">
    <source>
        <dbReference type="EMBL" id="OMF46921.1"/>
    </source>
</evidence>
<keyword evidence="1" id="KW-0812">Transmembrane</keyword>
<keyword evidence="3" id="KW-1185">Reference proteome</keyword>
<protein>
    <recommendedName>
        <fullName evidence="4">Short-chain dehydrogenase</fullName>
    </recommendedName>
</protein>
<evidence type="ECO:0008006" key="4">
    <source>
        <dbReference type="Google" id="ProtNLM"/>
    </source>
</evidence>
<dbReference type="EMBL" id="MRTP01000019">
    <property type="protein sequence ID" value="OMF46921.1"/>
    <property type="molecule type" value="Genomic_DNA"/>
</dbReference>
<reference evidence="2 3" key="1">
    <citation type="submission" date="2016-11" db="EMBL/GenBank/DDBJ databases">
        <title>Paenibacillus species isolates.</title>
        <authorList>
            <person name="Beno S.M."/>
        </authorList>
    </citation>
    <scope>NUCLEOTIDE SEQUENCE [LARGE SCALE GENOMIC DNA]</scope>
    <source>
        <strain evidence="2 3">FSL R5-0378</strain>
    </source>
</reference>
<proteinExistence type="predicted"/>